<comment type="caution">
    <text evidence="3">The sequence shown here is derived from an EMBL/GenBank/DDBJ whole genome shotgun (WGS) entry which is preliminary data.</text>
</comment>
<dbReference type="PANTHER" id="PTHR31348:SF16">
    <property type="entry name" value="EID1-LIKE F-BOX PROTEIN 2"/>
    <property type="match status" value="1"/>
</dbReference>
<proteinExistence type="predicted"/>
<organism evidence="3 4">
    <name type="scientific">Brassica napus</name>
    <name type="common">Rape</name>
    <dbReference type="NCBI Taxonomy" id="3708"/>
    <lineage>
        <taxon>Eukaryota</taxon>
        <taxon>Viridiplantae</taxon>
        <taxon>Streptophyta</taxon>
        <taxon>Embryophyta</taxon>
        <taxon>Tracheophyta</taxon>
        <taxon>Spermatophyta</taxon>
        <taxon>Magnoliopsida</taxon>
        <taxon>eudicotyledons</taxon>
        <taxon>Gunneridae</taxon>
        <taxon>Pentapetalae</taxon>
        <taxon>rosids</taxon>
        <taxon>malvids</taxon>
        <taxon>Brassicales</taxon>
        <taxon>Brassicaceae</taxon>
        <taxon>Brassiceae</taxon>
        <taxon>Brassica</taxon>
    </lineage>
</organism>
<dbReference type="InterPro" id="IPR040267">
    <property type="entry name" value="EID1-like"/>
</dbReference>
<evidence type="ECO:0000313" key="3">
    <source>
        <dbReference type="EMBL" id="KAH0929239.1"/>
    </source>
</evidence>
<feature type="compositionally biased region" description="Acidic residues" evidence="1">
    <location>
        <begin position="420"/>
        <end position="429"/>
    </location>
</feature>
<dbReference type="Proteomes" id="UP000824890">
    <property type="component" value="Unassembled WGS sequence"/>
</dbReference>
<feature type="compositionally biased region" description="Acidic residues" evidence="1">
    <location>
        <begin position="316"/>
        <end position="329"/>
    </location>
</feature>
<protein>
    <recommendedName>
        <fullName evidence="2">Calmodulin-binding domain-containing protein</fullName>
    </recommendedName>
</protein>
<dbReference type="Pfam" id="PF07839">
    <property type="entry name" value="CaM_binding"/>
    <property type="match status" value="1"/>
</dbReference>
<feature type="compositionally biased region" description="Basic and acidic residues" evidence="1">
    <location>
        <begin position="261"/>
        <end position="296"/>
    </location>
</feature>
<feature type="compositionally biased region" description="Basic and acidic residues" evidence="1">
    <location>
        <begin position="351"/>
        <end position="369"/>
    </location>
</feature>
<feature type="domain" description="Calmodulin-binding" evidence="2">
    <location>
        <begin position="367"/>
        <end position="479"/>
    </location>
</feature>
<evidence type="ECO:0000256" key="1">
    <source>
        <dbReference type="SAM" id="MobiDB-lite"/>
    </source>
</evidence>
<dbReference type="InterPro" id="IPR012417">
    <property type="entry name" value="CaM-bd_dom_pln"/>
</dbReference>
<gene>
    <name evidence="3" type="ORF">HID58_014966</name>
</gene>
<evidence type="ECO:0000259" key="2">
    <source>
        <dbReference type="SMART" id="SM01054"/>
    </source>
</evidence>
<feature type="compositionally biased region" description="Low complexity" evidence="1">
    <location>
        <begin position="236"/>
        <end position="254"/>
    </location>
</feature>
<feature type="region of interest" description="Disordered" evidence="1">
    <location>
        <begin position="1"/>
        <end position="28"/>
    </location>
</feature>
<sequence>MDSVSSFGTPEMLARTGKAIASKPKEKEIPRYLRASTGSCHDICKYGKKQVTVEKPWRSTNRKIFKKVNDDALVETLKPGSSKTKKATTKKVTPGDDGSSSSEMMIKREVVKHQVSGMKKPEVLIIPSGDETPVKKKVTSSSSKLKLSPDLGARSVDAMKPKVLKKSYSALATSKSKVNSEKVASSSVLKPKMGSKSEDAKMKKATASSRVVLKKVPVTPRASLSPRLSMRLAGTSSLKKSQSLKAASSSSSNQKLRRVKRTEESDKQVDGYPVEEKTLHVVEMETKSKAVSEHDQNQQCVAEPFPPLLQTHSTEKDDECPVSETEEYDYPSGSNEAESVVDEEIETSNGAERKPRVRKEGESAEEAARKLHFRRGKVVDADDVGESARKLKFRRGRDVGEDKAQDAQVRRSFKKREDVKEDEEEDEDGEKVVLRHQDVQEKDAQGLLNNVIEETASKLVEARKSKVKALVGAFETVISLQESKPLANSETCNSSPTNRMRMIIAKQYRCVHSATCHCTKGHLSEEVLFLMVQHLNWNPNVIATLSCVCKWFDDLAKRLLWKEFCRARAPKMMCDLQSSGSHSVDGSWRALGKLLIYCSGSSKGGLFSDVQVPGHFVHRTRFSRTSGRSFLPPQCRNDDILYVSDPCEHLDQGGEDGDLGFFRGIFKSFSMSKVRKLLIRKGTSFHPTEVCPYCKAKLWSMLQARMIPQSASCRLGAYEDSIEYYVCLNGHMLGVCTLLPLSDSEGASEVSSPYLIAFR</sequence>
<feature type="compositionally biased region" description="Polar residues" evidence="1">
    <location>
        <begin position="170"/>
        <end position="188"/>
    </location>
</feature>
<feature type="region of interest" description="Disordered" evidence="1">
    <location>
        <begin position="122"/>
        <end position="154"/>
    </location>
</feature>
<feature type="region of interest" description="Disordered" evidence="1">
    <location>
        <begin position="169"/>
        <end position="370"/>
    </location>
</feature>
<feature type="compositionally biased region" description="Low complexity" evidence="1">
    <location>
        <begin position="139"/>
        <end position="149"/>
    </location>
</feature>
<name>A0ABQ8DIR2_BRANA</name>
<accession>A0ABQ8DIR2</accession>
<dbReference type="EMBL" id="JAGKQM010000004">
    <property type="protein sequence ID" value="KAH0929239.1"/>
    <property type="molecule type" value="Genomic_DNA"/>
</dbReference>
<keyword evidence="4" id="KW-1185">Reference proteome</keyword>
<dbReference type="SMART" id="SM01054">
    <property type="entry name" value="CaM_binding"/>
    <property type="match status" value="1"/>
</dbReference>
<reference evidence="3 4" key="1">
    <citation type="submission" date="2021-05" db="EMBL/GenBank/DDBJ databases">
        <title>Genome Assembly of Synthetic Allotetraploid Brassica napus Reveals Homoeologous Exchanges between Subgenomes.</title>
        <authorList>
            <person name="Davis J.T."/>
        </authorList>
    </citation>
    <scope>NUCLEOTIDE SEQUENCE [LARGE SCALE GENOMIC DNA]</scope>
    <source>
        <strain evidence="4">cv. Da-Ae</strain>
        <tissue evidence="3">Seedling</tissue>
    </source>
</reference>
<dbReference type="PANTHER" id="PTHR31348">
    <property type="entry name" value="EID1-LIKE F-BOX PROTEIN 2-RELATED"/>
    <property type="match status" value="1"/>
</dbReference>
<feature type="compositionally biased region" description="Basic and acidic residues" evidence="1">
    <location>
        <begin position="396"/>
        <end position="419"/>
    </location>
</feature>
<feature type="region of interest" description="Disordered" evidence="1">
    <location>
        <begin position="396"/>
        <end position="431"/>
    </location>
</feature>
<feature type="region of interest" description="Disordered" evidence="1">
    <location>
        <begin position="77"/>
        <end position="105"/>
    </location>
</feature>
<evidence type="ECO:0000313" key="4">
    <source>
        <dbReference type="Proteomes" id="UP000824890"/>
    </source>
</evidence>